<evidence type="ECO:0000256" key="1">
    <source>
        <dbReference type="ARBA" id="ARBA00023054"/>
    </source>
</evidence>
<keyword evidence="1 2" id="KW-0175">Coiled coil</keyword>
<feature type="non-terminal residue" evidence="4">
    <location>
        <position position="1"/>
    </location>
</feature>
<dbReference type="InterPro" id="IPR007942">
    <property type="entry name" value="PLipase-like"/>
</dbReference>
<dbReference type="InterPro" id="IPR002083">
    <property type="entry name" value="MATH/TRAF_dom"/>
</dbReference>
<sequence>TREEIIGTNASKPTVVESVSHIFRRHPDIALGFRPKNQAIRKAYMNELLSLIEMMCQSPHKLSEDDLSNADDTLADLIDVGFKLDWLKIKLNEVSEKKKKEKGSDARLRTMEEQLLKLKLMFLDLETQLQKEKEEALAARAPFSFNDVNAHTPSNTGREMKAILIPVGYVIMTISIQSMEKKVDKKFTWVIKDFSSLQSEKIFSDKFVVSGCKWYISAYPKGYKVDNFLSLYLEVPDYGSLPSDWRRHARYRLIVVNQRSEKLSRQLEVQHWFDVKSSSWGFPSMLSLDEINSKDGGFLVNGELKIAIEIDLLEIIGKVEGNGFHLLSSQVESVSRMFEKHPETASEVHLRNPNIRTVGNKFAWVIKDFSSLREKCYSPPVQIGDCKWRVVVYPKGRFKSDHISLFLEVADVKSLPFGWKRLVKFRLTIAKQISEGLSPLLSLIEQGPSVLKKSHRWFDQNKSEWGFPYMIPLAKIHDKNEDFLVNDQLMIVAEVDVLQVVVTSEKPEETNPLNQVESVSSIQDSVVEFRARNQHLKTACTNVLLSLTQTLCQTPQELSVDDLVEAGKTLAYMKDSGLEVEWLVKKLNEVKAKKQEQSMEKKFDKKFTWVIKDFSSLQSVNILSDTFVVRGCKWQLNAYPKGNKGQNFLSLFLEVACCGSLPSGWRRHARFRLIVANGWGFQSMLSLDEINAKDSGFLVNGELKIVVEIELLEVIGKVDVNGFHFLSSQVEFVSRMFEKHPETASEVHLKNPNLRTGYMSLLLSLIDTLCQSPHKLPKDYLGEAYYALESLTDAGFKLDWLEKKISQVSEKKEREKDGEIRRLEIEKELKNLKEKCSDLEAQLEKEKSEAYLSAYPKGSNDHLSLFLEVDNSGLLPIGWRRHTKFSFTVLNQRSKKLSRKHELQQWFEQMTPGWGPPSMLPLNELHAKDSGFLVNGDLKIVVEIDVLEVIGKLDVTEETSTIIETMDVNGFQILPSHAEYVSRMFERHSELASEFRPKNPNLRTAYISFLLSVIETMCQSPQELSQDDLTDAYAAMGFMSDAGFKLDWLEKKLDEVSEKKKNEKSSEAGLQEMEEDLRDLKRKCSDMEAVVQKEKVKMSAAKAPLSFDDVESISISMGKEVVSQFTWVIRNFSSLQRLLAFPKGNGVKCLSLYLAVSGSQSLPYGWRRRAELCLSVVNQVSEELSQTKVTYHCFDAKDFDWGFTTMLPLDKIHDKNGGFLVNGELKIVAEVYVLEVIGKLDEGGEESESVNMLEGDDGAESNDLLEVSVNESTDVNGFQVLPSQVETMSRIFERHPDIASKFRPKNEHLRTAYINVLLSLIKTLCQSTHELSKDDLTDAYASLVYLTNAGLNLDWLKKKLEERSEKKEKHEASERRMKEIEEELKDLKQKCSNLEAELEKEKADVSVARSPLSFDDVAESLSLIFERHPDIASKFRPKNQHLRTAYINVLLSLIKTLCQPTQELSKDDLNDAYASLAYLTNAGLNLDWLEEKLEEMSEKKDKQKAGEERMKEIEEELKDLKQKFSNLEAELEKEKADVSVARAPLSFDDVLLIMWNGDGTVEFNGFRVLYSEVDYVRRIFERHPETAMNLLPKNQLVKNAYMNTLLDLIDITCLAPQELTEEELRDAENTLLDLVGVGFELDWLKRKLEELCVKKKKMEARGARMRELDRMIVEQRQVLLALEVELKNEENEAVSDSARLGFEDVV</sequence>
<protein>
    <recommendedName>
        <fullName evidence="3">MATH domain-containing protein</fullName>
    </recommendedName>
</protein>
<evidence type="ECO:0000313" key="4">
    <source>
        <dbReference type="EMBL" id="KAH0918909.1"/>
    </source>
</evidence>
<proteinExistence type="predicted"/>
<dbReference type="PANTHER" id="PTHR46236:SF7">
    <property type="entry name" value="PROTEIN RESTRICTED TEV MOVEMENT 3"/>
    <property type="match status" value="1"/>
</dbReference>
<feature type="coiled-coil region" evidence="2">
    <location>
        <begin position="1046"/>
        <end position="1097"/>
    </location>
</feature>
<evidence type="ECO:0000259" key="3">
    <source>
        <dbReference type="PROSITE" id="PS50144"/>
    </source>
</evidence>
<feature type="coiled-coil region" evidence="2">
    <location>
        <begin position="1353"/>
        <end position="1404"/>
    </location>
</feature>
<feature type="domain" description="MATH" evidence="3">
    <location>
        <begin position="604"/>
        <end position="709"/>
    </location>
</feature>
<dbReference type="SUPFAM" id="SSF49599">
    <property type="entry name" value="TRAF domain-like"/>
    <property type="match status" value="5"/>
</dbReference>
<feature type="coiled-coil region" evidence="2">
    <location>
        <begin position="1479"/>
        <end position="1537"/>
    </location>
</feature>
<accession>A0ABQ8CPA6</accession>
<feature type="domain" description="MATH" evidence="3">
    <location>
        <begin position="359"/>
        <end position="495"/>
    </location>
</feature>
<dbReference type="CDD" id="cd00121">
    <property type="entry name" value="MATH"/>
    <property type="match status" value="5"/>
</dbReference>
<dbReference type="Pfam" id="PF22486">
    <property type="entry name" value="MATH_2"/>
    <property type="match status" value="5"/>
</dbReference>
<dbReference type="EMBL" id="JAGKQM010000007">
    <property type="protein sequence ID" value="KAH0918909.1"/>
    <property type="molecule type" value="Genomic_DNA"/>
</dbReference>
<reference evidence="4 5" key="1">
    <citation type="submission" date="2021-05" db="EMBL/GenBank/DDBJ databases">
        <title>Genome Assembly of Synthetic Allotetraploid Brassica napus Reveals Homoeologous Exchanges between Subgenomes.</title>
        <authorList>
            <person name="Davis J.T."/>
        </authorList>
    </citation>
    <scope>NUCLEOTIDE SEQUENCE [LARGE SCALE GENOMIC DNA]</scope>
    <source>
        <strain evidence="5">cv. Da-Ae</strain>
        <tissue evidence="4">Seedling</tissue>
    </source>
</reference>
<organism evidence="4 5">
    <name type="scientific">Brassica napus</name>
    <name type="common">Rape</name>
    <dbReference type="NCBI Taxonomy" id="3708"/>
    <lineage>
        <taxon>Eukaryota</taxon>
        <taxon>Viridiplantae</taxon>
        <taxon>Streptophyta</taxon>
        <taxon>Embryophyta</taxon>
        <taxon>Tracheophyta</taxon>
        <taxon>Spermatophyta</taxon>
        <taxon>Magnoliopsida</taxon>
        <taxon>eudicotyledons</taxon>
        <taxon>Gunneridae</taxon>
        <taxon>Pentapetalae</taxon>
        <taxon>rosids</taxon>
        <taxon>malvids</taxon>
        <taxon>Brassicales</taxon>
        <taxon>Brassicaceae</taxon>
        <taxon>Brassiceae</taxon>
        <taxon>Brassica</taxon>
    </lineage>
</organism>
<feature type="domain" description="MATH" evidence="3">
    <location>
        <begin position="1088"/>
        <end position="1231"/>
    </location>
</feature>
<dbReference type="SMART" id="SM00061">
    <property type="entry name" value="MATH"/>
    <property type="match status" value="5"/>
</dbReference>
<dbReference type="Gene3D" id="2.60.210.10">
    <property type="entry name" value="Apoptosis, Tumor Necrosis Factor Receptor Associated Protein 2, Chain A"/>
    <property type="match status" value="5"/>
</dbReference>
<feature type="coiled-coil region" evidence="2">
    <location>
        <begin position="1641"/>
        <end position="1692"/>
    </location>
</feature>
<dbReference type="Pfam" id="PF05278">
    <property type="entry name" value="PEARLI-4"/>
    <property type="match status" value="1"/>
</dbReference>
<dbReference type="InterPro" id="IPR008974">
    <property type="entry name" value="TRAF-like"/>
</dbReference>
<feature type="coiled-coil region" evidence="2">
    <location>
        <begin position="108"/>
        <end position="135"/>
    </location>
</feature>
<dbReference type="PANTHER" id="PTHR46236">
    <property type="entry name" value="TRAF-LIKE SUPERFAMILY PROTEIN"/>
    <property type="match status" value="1"/>
</dbReference>
<feature type="coiled-coil region" evidence="2">
    <location>
        <begin position="815"/>
        <end position="849"/>
    </location>
</feature>
<dbReference type="PROSITE" id="PS50144">
    <property type="entry name" value="MATH"/>
    <property type="match status" value="5"/>
</dbReference>
<comment type="caution">
    <text evidence="4">The sequence shown here is derived from an EMBL/GenBank/DDBJ whole genome shotgun (WGS) entry which is preliminary data.</text>
</comment>
<feature type="domain" description="MATH" evidence="3">
    <location>
        <begin position="822"/>
        <end position="944"/>
    </location>
</feature>
<gene>
    <name evidence="4" type="ORF">HID58_026569</name>
</gene>
<feature type="domain" description="MATH" evidence="3">
    <location>
        <begin position="184"/>
        <end position="310"/>
    </location>
</feature>
<evidence type="ECO:0000313" key="5">
    <source>
        <dbReference type="Proteomes" id="UP000824890"/>
    </source>
</evidence>
<dbReference type="InterPro" id="IPR050804">
    <property type="entry name" value="MCC"/>
</dbReference>
<evidence type="ECO:0000256" key="2">
    <source>
        <dbReference type="SAM" id="Coils"/>
    </source>
</evidence>
<keyword evidence="5" id="KW-1185">Reference proteome</keyword>
<dbReference type="Proteomes" id="UP000824890">
    <property type="component" value="Unassembled WGS sequence"/>
</dbReference>
<name>A0ABQ8CPA6_BRANA</name>